<dbReference type="Proteomes" id="UP000018890">
    <property type="component" value="Unassembled WGS sequence"/>
</dbReference>
<dbReference type="AlphaFoldDB" id="W4Q5T5"/>
<accession>W4Q5T5</accession>
<protein>
    <submittedName>
        <fullName evidence="1">Uncharacterized protein</fullName>
    </submittedName>
</protein>
<gene>
    <name evidence="1" type="ORF">JCM9140_3491</name>
</gene>
<proteinExistence type="predicted"/>
<evidence type="ECO:0000313" key="1">
    <source>
        <dbReference type="EMBL" id="GAE27357.1"/>
    </source>
</evidence>
<sequence>MLFEEKDGKVHNEDTLTKKEGIHMKFLSYLLQGLIKSQEKTAKKILKTNLYY</sequence>
<evidence type="ECO:0000313" key="2">
    <source>
        <dbReference type="Proteomes" id="UP000018890"/>
    </source>
</evidence>
<reference evidence="1" key="1">
    <citation type="journal article" date="2014" name="Genome Announc.">
        <title>Draft Genome Sequences of Three Alkaliphilic Bacillus Strains, Bacillus wakoensis JCM 9140T, Bacillus akibai JCM 9157T, and Bacillus hemicellulosilyticus JCM 9152T.</title>
        <authorList>
            <person name="Yuki M."/>
            <person name="Oshima K."/>
            <person name="Suda W."/>
            <person name="Oshida Y."/>
            <person name="Kitamura K."/>
            <person name="Iida T."/>
            <person name="Hattori M."/>
            <person name="Ohkuma M."/>
        </authorList>
    </citation>
    <scope>NUCLEOTIDE SEQUENCE [LARGE SCALE GENOMIC DNA]</scope>
    <source>
        <strain evidence="1">JCM 9140</strain>
    </source>
</reference>
<name>W4Q5T5_9BACI</name>
<dbReference type="STRING" id="1236970.JCM9140_3491"/>
<keyword evidence="2" id="KW-1185">Reference proteome</keyword>
<organism evidence="1 2">
    <name type="scientific">Halalkalibacter wakoensis JCM 9140</name>
    <dbReference type="NCBI Taxonomy" id="1236970"/>
    <lineage>
        <taxon>Bacteria</taxon>
        <taxon>Bacillati</taxon>
        <taxon>Bacillota</taxon>
        <taxon>Bacilli</taxon>
        <taxon>Bacillales</taxon>
        <taxon>Bacillaceae</taxon>
        <taxon>Halalkalibacter</taxon>
    </lineage>
</organism>
<dbReference type="EMBL" id="BAUT01000047">
    <property type="protein sequence ID" value="GAE27357.1"/>
    <property type="molecule type" value="Genomic_DNA"/>
</dbReference>
<comment type="caution">
    <text evidence="1">The sequence shown here is derived from an EMBL/GenBank/DDBJ whole genome shotgun (WGS) entry which is preliminary data.</text>
</comment>